<sequence length="268" mass="31878">MNSTEDWFFQIPPTDPKTRHLPLLGSHWPITTIIALYLIFVLKLGPKFMENRKPYNLKYVLSAYNIFQVIYNSILFGCSIYYLFISPRYNMRCMTSLAFDHQDKNIERGLCYAYFINKIIDLLDTVFFVLRKSYKQITLLHVYHHVLMTYPIYWGMQFYGFGGQYSTLGYLNTGVHAVMYFYYFISARYPELKGSIWWKKYITKLQLLQFILLFIQPIYVLSYSPGCKVPFFLHMLQLVVSASMIALFGKFYYLAYVRARPQKSLKQE</sequence>
<feature type="transmembrane region" description="Helical" evidence="10">
    <location>
        <begin position="112"/>
        <end position="130"/>
    </location>
</feature>
<evidence type="ECO:0000313" key="12">
    <source>
        <dbReference type="RefSeq" id="XP_034110899.1"/>
    </source>
</evidence>
<evidence type="ECO:0000256" key="1">
    <source>
        <dbReference type="ARBA" id="ARBA00004141"/>
    </source>
</evidence>
<evidence type="ECO:0000256" key="6">
    <source>
        <dbReference type="ARBA" id="ARBA00022989"/>
    </source>
</evidence>
<keyword evidence="4 10" id="KW-0812">Transmembrane</keyword>
<keyword evidence="3 10" id="KW-0808">Transferase</keyword>
<evidence type="ECO:0000256" key="2">
    <source>
        <dbReference type="ARBA" id="ARBA00022516"/>
    </source>
</evidence>
<dbReference type="GO" id="GO:0019367">
    <property type="term" value="P:fatty acid elongation, saturated fatty acid"/>
    <property type="evidence" value="ECO:0007669"/>
    <property type="project" value="TreeGrafter"/>
</dbReference>
<dbReference type="EC" id="2.3.1.199" evidence="10"/>
<comment type="subcellular location">
    <subcellularLocation>
        <location evidence="1">Membrane</location>
        <topology evidence="1">Multi-pass membrane protein</topology>
    </subcellularLocation>
</comment>
<organism evidence="11 12">
    <name type="scientific">Drosophila albomicans</name>
    <name type="common">Fruit fly</name>
    <dbReference type="NCBI Taxonomy" id="7291"/>
    <lineage>
        <taxon>Eukaryota</taxon>
        <taxon>Metazoa</taxon>
        <taxon>Ecdysozoa</taxon>
        <taxon>Arthropoda</taxon>
        <taxon>Hexapoda</taxon>
        <taxon>Insecta</taxon>
        <taxon>Pterygota</taxon>
        <taxon>Neoptera</taxon>
        <taxon>Endopterygota</taxon>
        <taxon>Diptera</taxon>
        <taxon>Brachycera</taxon>
        <taxon>Muscomorpha</taxon>
        <taxon>Ephydroidea</taxon>
        <taxon>Drosophilidae</taxon>
        <taxon>Drosophila</taxon>
    </lineage>
</organism>
<keyword evidence="7 10" id="KW-0443">Lipid metabolism</keyword>
<evidence type="ECO:0000256" key="8">
    <source>
        <dbReference type="ARBA" id="ARBA00023136"/>
    </source>
</evidence>
<dbReference type="OrthoDB" id="434092at2759"/>
<comment type="similarity">
    <text evidence="10">Belongs to the ELO family.</text>
</comment>
<keyword evidence="8 10" id="KW-0472">Membrane</keyword>
<keyword evidence="11" id="KW-1185">Reference proteome</keyword>
<dbReference type="GO" id="GO:0042761">
    <property type="term" value="P:very long-chain fatty acid biosynthetic process"/>
    <property type="evidence" value="ECO:0007669"/>
    <property type="project" value="TreeGrafter"/>
</dbReference>
<dbReference type="Proteomes" id="UP000515160">
    <property type="component" value="Chromosome 3"/>
</dbReference>
<feature type="transmembrane region" description="Helical" evidence="10">
    <location>
        <begin position="142"/>
        <end position="161"/>
    </location>
</feature>
<evidence type="ECO:0000256" key="10">
    <source>
        <dbReference type="RuleBase" id="RU361115"/>
    </source>
</evidence>
<evidence type="ECO:0000256" key="7">
    <source>
        <dbReference type="ARBA" id="ARBA00023098"/>
    </source>
</evidence>
<evidence type="ECO:0000256" key="4">
    <source>
        <dbReference type="ARBA" id="ARBA00022692"/>
    </source>
</evidence>
<evidence type="ECO:0000256" key="3">
    <source>
        <dbReference type="ARBA" id="ARBA00022679"/>
    </source>
</evidence>
<keyword evidence="6 10" id="KW-1133">Transmembrane helix</keyword>
<dbReference type="Pfam" id="PF01151">
    <property type="entry name" value="ELO"/>
    <property type="match status" value="1"/>
</dbReference>
<feature type="transmembrane region" description="Helical" evidence="10">
    <location>
        <begin position="167"/>
        <end position="185"/>
    </location>
</feature>
<dbReference type="GeneID" id="117572296"/>
<keyword evidence="9 10" id="KW-0275">Fatty acid biosynthesis</keyword>
<keyword evidence="2 10" id="KW-0444">Lipid biosynthesis</keyword>
<feature type="transmembrane region" description="Helical" evidence="10">
    <location>
        <begin position="63"/>
        <end position="84"/>
    </location>
</feature>
<gene>
    <name evidence="12" type="primary">LOC117572296</name>
</gene>
<protein>
    <recommendedName>
        <fullName evidence="10">Elongation of very long chain fatty acids protein</fullName>
        <ecNumber evidence="10">2.3.1.199</ecNumber>
    </recommendedName>
    <alternativeName>
        <fullName evidence="10">Very-long-chain 3-oxoacyl-CoA synthase</fullName>
    </alternativeName>
</protein>
<dbReference type="RefSeq" id="XP_034110899.1">
    <property type="nucleotide sequence ID" value="XM_034255008.2"/>
</dbReference>
<evidence type="ECO:0000256" key="9">
    <source>
        <dbReference type="ARBA" id="ARBA00023160"/>
    </source>
</evidence>
<feature type="transmembrane region" description="Helical" evidence="10">
    <location>
        <begin position="231"/>
        <end position="256"/>
    </location>
</feature>
<dbReference type="PANTHER" id="PTHR11157:SF116">
    <property type="entry name" value="ELONGATION OF VERY LONG CHAIN FATTY ACIDS PROTEIN-RELATED"/>
    <property type="match status" value="1"/>
</dbReference>
<comment type="catalytic activity">
    <reaction evidence="10">
        <text>a very-long-chain acyl-CoA + malonyl-CoA + H(+) = a very-long-chain 3-oxoacyl-CoA + CO2 + CoA</text>
        <dbReference type="Rhea" id="RHEA:32727"/>
        <dbReference type="ChEBI" id="CHEBI:15378"/>
        <dbReference type="ChEBI" id="CHEBI:16526"/>
        <dbReference type="ChEBI" id="CHEBI:57287"/>
        <dbReference type="ChEBI" id="CHEBI:57384"/>
        <dbReference type="ChEBI" id="CHEBI:90725"/>
        <dbReference type="ChEBI" id="CHEBI:90736"/>
        <dbReference type="EC" id="2.3.1.199"/>
    </reaction>
</comment>
<dbReference type="GO" id="GO:0009922">
    <property type="term" value="F:fatty acid elongase activity"/>
    <property type="evidence" value="ECO:0007669"/>
    <property type="project" value="UniProtKB-EC"/>
</dbReference>
<dbReference type="GO" id="GO:0030148">
    <property type="term" value="P:sphingolipid biosynthetic process"/>
    <property type="evidence" value="ECO:0007669"/>
    <property type="project" value="TreeGrafter"/>
</dbReference>
<evidence type="ECO:0000256" key="5">
    <source>
        <dbReference type="ARBA" id="ARBA00022832"/>
    </source>
</evidence>
<dbReference type="InterPro" id="IPR002076">
    <property type="entry name" value="ELO_fam"/>
</dbReference>
<accession>A0A6P8XDW4</accession>
<dbReference type="PANTHER" id="PTHR11157">
    <property type="entry name" value="FATTY ACID ACYL TRANSFERASE-RELATED"/>
    <property type="match status" value="1"/>
</dbReference>
<dbReference type="GO" id="GO:0034625">
    <property type="term" value="P:fatty acid elongation, monounsaturated fatty acid"/>
    <property type="evidence" value="ECO:0007669"/>
    <property type="project" value="TreeGrafter"/>
</dbReference>
<proteinExistence type="inferred from homology"/>
<dbReference type="GO" id="GO:0034626">
    <property type="term" value="P:fatty acid elongation, polyunsaturated fatty acid"/>
    <property type="evidence" value="ECO:0007669"/>
    <property type="project" value="TreeGrafter"/>
</dbReference>
<feature type="transmembrane region" description="Helical" evidence="10">
    <location>
        <begin position="205"/>
        <end position="225"/>
    </location>
</feature>
<reference evidence="12" key="1">
    <citation type="submission" date="2025-08" db="UniProtKB">
        <authorList>
            <consortium name="RefSeq"/>
        </authorList>
    </citation>
    <scope>IDENTIFICATION</scope>
    <source>
        <strain evidence="12">15112-1751.03</strain>
        <tissue evidence="12">Whole Adult</tissue>
    </source>
</reference>
<dbReference type="GO" id="GO:0005789">
    <property type="term" value="C:endoplasmic reticulum membrane"/>
    <property type="evidence" value="ECO:0007669"/>
    <property type="project" value="TreeGrafter"/>
</dbReference>
<dbReference type="AlphaFoldDB" id="A0A6P8XDW4"/>
<feature type="transmembrane region" description="Helical" evidence="10">
    <location>
        <begin position="20"/>
        <end position="42"/>
    </location>
</feature>
<keyword evidence="5 10" id="KW-0276">Fatty acid metabolism</keyword>
<name>A0A6P8XDW4_DROAB</name>
<evidence type="ECO:0000313" key="11">
    <source>
        <dbReference type="Proteomes" id="UP000515160"/>
    </source>
</evidence>